<evidence type="ECO:0000256" key="8">
    <source>
        <dbReference type="PROSITE-ProRule" id="PRU00042"/>
    </source>
</evidence>
<feature type="domain" description="C2H2-type" evidence="9">
    <location>
        <begin position="236"/>
        <end position="266"/>
    </location>
</feature>
<dbReference type="Pfam" id="PF00096">
    <property type="entry name" value="zf-C2H2"/>
    <property type="match status" value="3"/>
</dbReference>
<accession>A0ABD2MK62</accession>
<protein>
    <recommendedName>
        <fullName evidence="9">C2H2-type domain-containing protein</fullName>
    </recommendedName>
</protein>
<dbReference type="InterPro" id="IPR036236">
    <property type="entry name" value="Znf_C2H2_sf"/>
</dbReference>
<evidence type="ECO:0000259" key="9">
    <source>
        <dbReference type="PROSITE" id="PS50157"/>
    </source>
</evidence>
<sequence>MMENAAIEDNSSIQKYLRRLEENDSSESDSDSTVYSEFAEEPLLKRYKCTYEDCNKSFYRPSKLAGHIKFHIGERIFKCEEVNCKKAYFKKDALKRHKKRVHLQHRENAMCPIDGCLKVMSKASLKKHTLRKHNTLRKFQVHCPECNKGFKNDSELKTHMYQHTVIYKCPICEKVFEQGHRFRFHVKSHKNYKCSCEEEFLITICSDHTRKIVFNQNILPNHHKYVHNIGEQTETFKCTYSDCTKEYRQLKNLKQHAAVCHEGKDENVAWMCEICKEFFKKKEYLKRHQKNLHFNTEPKISKPRKPRCEKGIPKVPMVTQLTGIELTKEDNKTIIMEGRPPEAVEETNENLEL</sequence>
<keyword evidence="7" id="KW-0539">Nucleus</keyword>
<evidence type="ECO:0000256" key="6">
    <source>
        <dbReference type="ARBA" id="ARBA00023163"/>
    </source>
</evidence>
<dbReference type="EMBL" id="JABFTP020000001">
    <property type="protein sequence ID" value="KAL3266784.1"/>
    <property type="molecule type" value="Genomic_DNA"/>
</dbReference>
<feature type="domain" description="C2H2-type" evidence="9">
    <location>
        <begin position="141"/>
        <end position="164"/>
    </location>
</feature>
<dbReference type="Gene3D" id="3.30.160.60">
    <property type="entry name" value="Classic Zinc Finger"/>
    <property type="match status" value="4"/>
</dbReference>
<keyword evidence="3 8" id="KW-0863">Zinc-finger</keyword>
<dbReference type="PANTHER" id="PTHR46179">
    <property type="entry name" value="ZINC FINGER PROTEIN"/>
    <property type="match status" value="1"/>
</dbReference>
<dbReference type="AlphaFoldDB" id="A0ABD2MK62"/>
<dbReference type="SMART" id="SM00355">
    <property type="entry name" value="ZnF_C2H2"/>
    <property type="match status" value="7"/>
</dbReference>
<gene>
    <name evidence="10" type="ORF">HHI36_010942</name>
</gene>
<dbReference type="SUPFAM" id="SSF57667">
    <property type="entry name" value="beta-beta-alpha zinc fingers"/>
    <property type="match status" value="2"/>
</dbReference>
<keyword evidence="2" id="KW-0479">Metal-binding</keyword>
<evidence type="ECO:0000256" key="2">
    <source>
        <dbReference type="ARBA" id="ARBA00022723"/>
    </source>
</evidence>
<comment type="subcellular location">
    <subcellularLocation>
        <location evidence="1">Nucleus</location>
    </subcellularLocation>
</comment>
<keyword evidence="11" id="KW-1185">Reference proteome</keyword>
<feature type="domain" description="C2H2-type" evidence="9">
    <location>
        <begin position="77"/>
        <end position="107"/>
    </location>
</feature>
<name>A0ABD2MK62_9CUCU</name>
<dbReference type="PANTHER" id="PTHR46179:SF13">
    <property type="entry name" value="C2H2-TYPE DOMAIN-CONTAINING PROTEIN"/>
    <property type="match status" value="1"/>
</dbReference>
<reference evidence="10 11" key="1">
    <citation type="journal article" date="2021" name="BMC Biol.">
        <title>Horizontally acquired antibacterial genes associated with adaptive radiation of ladybird beetles.</title>
        <authorList>
            <person name="Li H.S."/>
            <person name="Tang X.F."/>
            <person name="Huang Y.H."/>
            <person name="Xu Z.Y."/>
            <person name="Chen M.L."/>
            <person name="Du X.Y."/>
            <person name="Qiu B.Y."/>
            <person name="Chen P.T."/>
            <person name="Zhang W."/>
            <person name="Slipinski A."/>
            <person name="Escalona H.E."/>
            <person name="Waterhouse R.M."/>
            <person name="Zwick A."/>
            <person name="Pang H."/>
        </authorList>
    </citation>
    <scope>NUCLEOTIDE SEQUENCE [LARGE SCALE GENOMIC DNA]</scope>
    <source>
        <strain evidence="10">SYSU2018</strain>
    </source>
</reference>
<evidence type="ECO:0000313" key="11">
    <source>
        <dbReference type="Proteomes" id="UP001516400"/>
    </source>
</evidence>
<dbReference type="PROSITE" id="PS00028">
    <property type="entry name" value="ZINC_FINGER_C2H2_1"/>
    <property type="match status" value="6"/>
</dbReference>
<keyword evidence="5" id="KW-0805">Transcription regulation</keyword>
<evidence type="ECO:0000256" key="1">
    <source>
        <dbReference type="ARBA" id="ARBA00004123"/>
    </source>
</evidence>
<evidence type="ECO:0000256" key="7">
    <source>
        <dbReference type="ARBA" id="ARBA00023242"/>
    </source>
</evidence>
<evidence type="ECO:0000256" key="5">
    <source>
        <dbReference type="ARBA" id="ARBA00023015"/>
    </source>
</evidence>
<evidence type="ECO:0000256" key="4">
    <source>
        <dbReference type="ARBA" id="ARBA00022833"/>
    </source>
</evidence>
<dbReference type="Proteomes" id="UP001516400">
    <property type="component" value="Unassembled WGS sequence"/>
</dbReference>
<feature type="domain" description="C2H2-type" evidence="9">
    <location>
        <begin position="167"/>
        <end position="194"/>
    </location>
</feature>
<feature type="domain" description="C2H2-type" evidence="9">
    <location>
        <begin position="270"/>
        <end position="298"/>
    </location>
</feature>
<dbReference type="GO" id="GO:0008270">
    <property type="term" value="F:zinc ion binding"/>
    <property type="evidence" value="ECO:0007669"/>
    <property type="project" value="UniProtKB-KW"/>
</dbReference>
<evidence type="ECO:0000256" key="3">
    <source>
        <dbReference type="ARBA" id="ARBA00022771"/>
    </source>
</evidence>
<organism evidence="10 11">
    <name type="scientific">Cryptolaemus montrouzieri</name>
    <dbReference type="NCBI Taxonomy" id="559131"/>
    <lineage>
        <taxon>Eukaryota</taxon>
        <taxon>Metazoa</taxon>
        <taxon>Ecdysozoa</taxon>
        <taxon>Arthropoda</taxon>
        <taxon>Hexapoda</taxon>
        <taxon>Insecta</taxon>
        <taxon>Pterygota</taxon>
        <taxon>Neoptera</taxon>
        <taxon>Endopterygota</taxon>
        <taxon>Coleoptera</taxon>
        <taxon>Polyphaga</taxon>
        <taxon>Cucujiformia</taxon>
        <taxon>Coccinelloidea</taxon>
        <taxon>Coccinellidae</taxon>
        <taxon>Scymninae</taxon>
        <taxon>Scymnini</taxon>
        <taxon>Cryptolaemus</taxon>
    </lineage>
</organism>
<comment type="caution">
    <text evidence="10">The sequence shown here is derived from an EMBL/GenBank/DDBJ whole genome shotgun (WGS) entry which is preliminary data.</text>
</comment>
<dbReference type="InterPro" id="IPR051061">
    <property type="entry name" value="Zinc_finger_trans_reg"/>
</dbReference>
<keyword evidence="6" id="KW-0804">Transcription</keyword>
<proteinExistence type="predicted"/>
<feature type="domain" description="C2H2-type" evidence="9">
    <location>
        <begin position="47"/>
        <end position="76"/>
    </location>
</feature>
<evidence type="ECO:0000313" key="10">
    <source>
        <dbReference type="EMBL" id="KAL3266784.1"/>
    </source>
</evidence>
<keyword evidence="4" id="KW-0862">Zinc</keyword>
<dbReference type="PROSITE" id="PS50157">
    <property type="entry name" value="ZINC_FINGER_C2H2_2"/>
    <property type="match status" value="6"/>
</dbReference>
<dbReference type="GO" id="GO:0005634">
    <property type="term" value="C:nucleus"/>
    <property type="evidence" value="ECO:0007669"/>
    <property type="project" value="UniProtKB-SubCell"/>
</dbReference>
<dbReference type="InterPro" id="IPR013087">
    <property type="entry name" value="Znf_C2H2_type"/>
</dbReference>